<organism evidence="1 2">
    <name type="scientific">Ataeniobius toweri</name>
    <dbReference type="NCBI Taxonomy" id="208326"/>
    <lineage>
        <taxon>Eukaryota</taxon>
        <taxon>Metazoa</taxon>
        <taxon>Chordata</taxon>
        <taxon>Craniata</taxon>
        <taxon>Vertebrata</taxon>
        <taxon>Euteleostomi</taxon>
        <taxon>Actinopterygii</taxon>
        <taxon>Neopterygii</taxon>
        <taxon>Teleostei</taxon>
        <taxon>Neoteleostei</taxon>
        <taxon>Acanthomorphata</taxon>
        <taxon>Ovalentaria</taxon>
        <taxon>Atherinomorphae</taxon>
        <taxon>Cyprinodontiformes</taxon>
        <taxon>Goodeidae</taxon>
        <taxon>Ataeniobius</taxon>
    </lineage>
</organism>
<dbReference type="Proteomes" id="UP001345963">
    <property type="component" value="Unassembled WGS sequence"/>
</dbReference>
<dbReference type="EMBL" id="JAHUTI010061374">
    <property type="protein sequence ID" value="MED6252370.1"/>
    <property type="molecule type" value="Genomic_DNA"/>
</dbReference>
<reference evidence="1 2" key="1">
    <citation type="submission" date="2021-07" db="EMBL/GenBank/DDBJ databases">
        <authorList>
            <person name="Palmer J.M."/>
        </authorList>
    </citation>
    <scope>NUCLEOTIDE SEQUENCE [LARGE SCALE GENOMIC DNA]</scope>
    <source>
        <strain evidence="1 2">AT_MEX2019</strain>
        <tissue evidence="1">Muscle</tissue>
    </source>
</reference>
<evidence type="ECO:0000313" key="2">
    <source>
        <dbReference type="Proteomes" id="UP001345963"/>
    </source>
</evidence>
<sequence>MFCSFLSVNQLYSVHLLQANLFPCSTWFTLHKYTPVQLHIVETFSDHVTCVLLFTPSLSCQPAHVCFCLSCLLVYCFGSFVIKSFFTYCHAACLSAFRGPSLYHA</sequence>
<keyword evidence="2" id="KW-1185">Reference proteome</keyword>
<accession>A0ABU7BS29</accession>
<gene>
    <name evidence="1" type="ORF">ATANTOWER_010768</name>
</gene>
<proteinExistence type="predicted"/>
<comment type="caution">
    <text evidence="1">The sequence shown here is derived from an EMBL/GenBank/DDBJ whole genome shotgun (WGS) entry which is preliminary data.</text>
</comment>
<evidence type="ECO:0008006" key="3">
    <source>
        <dbReference type="Google" id="ProtNLM"/>
    </source>
</evidence>
<name>A0ABU7BS29_9TELE</name>
<protein>
    <recommendedName>
        <fullName evidence="3">Secreted protein</fullName>
    </recommendedName>
</protein>
<evidence type="ECO:0000313" key="1">
    <source>
        <dbReference type="EMBL" id="MED6252370.1"/>
    </source>
</evidence>